<protein>
    <recommendedName>
        <fullName evidence="2">DUF8129 domain-containing protein</fullName>
    </recommendedName>
</protein>
<accession>A0A6J4QBI9</accession>
<reference evidence="3" key="1">
    <citation type="submission" date="2020-02" db="EMBL/GenBank/DDBJ databases">
        <authorList>
            <person name="Meier V. D."/>
        </authorList>
    </citation>
    <scope>NUCLEOTIDE SEQUENCE</scope>
    <source>
        <strain evidence="3">AVDCRST_MAG35</strain>
    </source>
</reference>
<dbReference type="InterPro" id="IPR058442">
    <property type="entry name" value="DUF8129"/>
</dbReference>
<organism evidence="3">
    <name type="scientific">uncultured Quadrisphaera sp</name>
    <dbReference type="NCBI Taxonomy" id="904978"/>
    <lineage>
        <taxon>Bacteria</taxon>
        <taxon>Bacillati</taxon>
        <taxon>Actinomycetota</taxon>
        <taxon>Actinomycetes</taxon>
        <taxon>Kineosporiales</taxon>
        <taxon>Kineosporiaceae</taxon>
        <taxon>Quadrisphaera</taxon>
        <taxon>environmental samples</taxon>
    </lineage>
</organism>
<name>A0A6J4QBI9_9ACTN</name>
<proteinExistence type="predicted"/>
<evidence type="ECO:0000259" key="2">
    <source>
        <dbReference type="Pfam" id="PF26450"/>
    </source>
</evidence>
<dbReference type="AlphaFoldDB" id="A0A6J4QBI9"/>
<feature type="domain" description="DUF8129" evidence="2">
    <location>
        <begin position="5"/>
        <end position="59"/>
    </location>
</feature>
<feature type="region of interest" description="Disordered" evidence="1">
    <location>
        <begin position="40"/>
        <end position="113"/>
    </location>
</feature>
<dbReference type="EMBL" id="CADCUY010000599">
    <property type="protein sequence ID" value="CAA9439270.1"/>
    <property type="molecule type" value="Genomic_DNA"/>
</dbReference>
<gene>
    <name evidence="3" type="ORF">AVDCRST_MAG35-3150</name>
</gene>
<evidence type="ECO:0000256" key="1">
    <source>
        <dbReference type="SAM" id="MobiDB-lite"/>
    </source>
</evidence>
<feature type="compositionally biased region" description="Low complexity" evidence="1">
    <location>
        <begin position="75"/>
        <end position="85"/>
    </location>
</feature>
<dbReference type="Pfam" id="PF26450">
    <property type="entry name" value="DUF8129"/>
    <property type="match status" value="1"/>
</dbReference>
<sequence>MTTSDLPIPDYDHLALGDLTGRVRSLDRAQLEVLIGFEEQHGARAPVLQVMRARRDQLDAGAQPSSGDPTPPGTPSSVAPSSASGDSKVGTATTGPPVNPPSHGTPTNPAQPR</sequence>
<feature type="compositionally biased region" description="Polar residues" evidence="1">
    <location>
        <begin position="90"/>
        <end position="113"/>
    </location>
</feature>
<evidence type="ECO:0000313" key="3">
    <source>
        <dbReference type="EMBL" id="CAA9439270.1"/>
    </source>
</evidence>